<dbReference type="EMBL" id="LIHL02000014">
    <property type="protein sequence ID" value="KAF5446775.1"/>
    <property type="molecule type" value="Genomic_DNA"/>
</dbReference>
<protein>
    <submittedName>
        <fullName evidence="1">Uncharacterized protein</fullName>
    </submittedName>
</protein>
<dbReference type="PANTHER" id="PTHR36077">
    <property type="entry name" value="BNAA02G07370D PROTEIN"/>
    <property type="match status" value="1"/>
</dbReference>
<dbReference type="Proteomes" id="UP000619265">
    <property type="component" value="Unassembled WGS sequence"/>
</dbReference>
<dbReference type="AlphaFoldDB" id="A0A833U9Z6"/>
<evidence type="ECO:0000313" key="1">
    <source>
        <dbReference type="EMBL" id="KAF5446775.1"/>
    </source>
</evidence>
<gene>
    <name evidence="1" type="ORF">F2P56_032378</name>
</gene>
<reference evidence="1" key="1">
    <citation type="submission" date="2015-10" db="EMBL/GenBank/DDBJ databases">
        <authorList>
            <person name="Martinez-Garcia P.J."/>
            <person name="Crepeau M.W."/>
            <person name="Puiu D."/>
            <person name="Gonzalez-Ibeas D."/>
            <person name="Whalen J."/>
            <person name="Stevens K."/>
            <person name="Paul R."/>
            <person name="Butterfield T."/>
            <person name="Britton M."/>
            <person name="Reagan R."/>
            <person name="Chakraborty S."/>
            <person name="Walawage S.L."/>
            <person name="Vasquez-Gross H.A."/>
            <person name="Cardeno C."/>
            <person name="Famula R."/>
            <person name="Pratt K."/>
            <person name="Kuruganti S."/>
            <person name="Aradhya M.K."/>
            <person name="Leslie C.A."/>
            <person name="Dandekar A.M."/>
            <person name="Salzberg S.L."/>
            <person name="Wegrzyn J.L."/>
            <person name="Langley C.H."/>
            <person name="Neale D.B."/>
        </authorList>
    </citation>
    <scope>NUCLEOTIDE SEQUENCE</scope>
    <source>
        <tissue evidence="1">Leaves</tissue>
    </source>
</reference>
<organism evidence="1 2">
    <name type="scientific">Juglans regia</name>
    <name type="common">English walnut</name>
    <dbReference type="NCBI Taxonomy" id="51240"/>
    <lineage>
        <taxon>Eukaryota</taxon>
        <taxon>Viridiplantae</taxon>
        <taxon>Streptophyta</taxon>
        <taxon>Embryophyta</taxon>
        <taxon>Tracheophyta</taxon>
        <taxon>Spermatophyta</taxon>
        <taxon>Magnoliopsida</taxon>
        <taxon>eudicotyledons</taxon>
        <taxon>Gunneridae</taxon>
        <taxon>Pentapetalae</taxon>
        <taxon>rosids</taxon>
        <taxon>fabids</taxon>
        <taxon>Fagales</taxon>
        <taxon>Juglandaceae</taxon>
        <taxon>Juglans</taxon>
    </lineage>
</organism>
<evidence type="ECO:0000313" key="2">
    <source>
        <dbReference type="Proteomes" id="UP000619265"/>
    </source>
</evidence>
<accession>A0A833U9Z6</accession>
<dbReference type="Gramene" id="Jr14_09580_p1">
    <property type="protein sequence ID" value="cds.Jr14_09580_p1"/>
    <property type="gene ID" value="Jr14_09580"/>
</dbReference>
<dbReference type="PANTHER" id="PTHR36077:SF1">
    <property type="entry name" value="HOMEOBOX PROSPERO PROTEIN"/>
    <property type="match status" value="1"/>
</dbReference>
<sequence>MIRKRYQEAKTGFQLMKSMNAQKYLKKVGLGKEDYYFWKQIGKALLCTYTIFGAAWLYNETSPLGWWTLKPRPKEEKELAHLYERREFPYPGDEEAMQEFIAKGGMVGTTIDNKVKISFPPSHSHFSAPVLCLSSLYQILSSPIESQLSQILSSPFQLPLSPMSSLPPTLHPFAPFHLFASFQVPISNSLRFVDGDQGSFILIEGTDSVVIV</sequence>
<comment type="caution">
    <text evidence="1">The sequence shown here is derived from an EMBL/GenBank/DDBJ whole genome shotgun (WGS) entry which is preliminary data.</text>
</comment>
<name>A0A833U9Z6_JUGRE</name>
<proteinExistence type="predicted"/>
<reference evidence="1" key="2">
    <citation type="submission" date="2020-03" db="EMBL/GenBank/DDBJ databases">
        <title>Walnut 2.0.</title>
        <authorList>
            <person name="Marrano A."/>
            <person name="Britton M."/>
            <person name="Zimin A.V."/>
            <person name="Zaini P.A."/>
            <person name="Workman R."/>
            <person name="Puiu D."/>
            <person name="Bianco L."/>
            <person name="Allen B.J."/>
            <person name="Troggio M."/>
            <person name="Leslie C.A."/>
            <person name="Timp W."/>
            <person name="Dendekar A."/>
            <person name="Salzberg S.L."/>
            <person name="Neale D.B."/>
        </authorList>
    </citation>
    <scope>NUCLEOTIDE SEQUENCE</scope>
    <source>
        <tissue evidence="1">Leaves</tissue>
    </source>
</reference>